<comment type="caution">
    <text evidence="11">The sequence shown here is derived from an EMBL/GenBank/DDBJ whole genome shotgun (WGS) entry which is preliminary data.</text>
</comment>
<sequence>MLEKTRLLPFNQVTKNKTRFSDLSGLKDFFLDEKKYTLADMPYKDPYNIFKMWFQEAKELSDLINPLIACLATSTRTGVPSVRYMLIDSFNEHSFKFFTFHTSRKGKELKENPLASMCFFWAPFLRTVRIEGHVEQLPDAVADELFDKRSYESQINMHCSSQSERVTSCKVLMERENQKRKMFNPASVPRPSNLGWFALVPSVVEFWQIKQKKERVRYRKPSPGEVLDKLTHQGEKGWVYEYMEP</sequence>
<evidence type="ECO:0000256" key="6">
    <source>
        <dbReference type="ARBA" id="ARBA00012801"/>
    </source>
</evidence>
<keyword evidence="12" id="KW-1185">Reference proteome</keyword>
<dbReference type="PIRSF" id="PIRSF000190">
    <property type="entry name" value="Pyd_amn-ph_oxd"/>
    <property type="match status" value="1"/>
</dbReference>
<evidence type="ECO:0000256" key="7">
    <source>
        <dbReference type="ARBA" id="ARBA00022630"/>
    </source>
</evidence>
<dbReference type="InterPro" id="IPR011576">
    <property type="entry name" value="Pyridox_Oxase_N"/>
</dbReference>
<evidence type="ECO:0000313" key="11">
    <source>
        <dbReference type="EMBL" id="KAK9744676.1"/>
    </source>
</evidence>
<dbReference type="GO" id="GO:0010181">
    <property type="term" value="F:FMN binding"/>
    <property type="evidence" value="ECO:0007669"/>
    <property type="project" value="InterPro"/>
</dbReference>
<comment type="similarity">
    <text evidence="5">Belongs to the pyridoxamine 5'-phosphate oxidase family.</text>
</comment>
<dbReference type="Pfam" id="PF01243">
    <property type="entry name" value="PNPOx_N"/>
    <property type="match status" value="1"/>
</dbReference>
<dbReference type="Gene3D" id="2.30.110.10">
    <property type="entry name" value="Electron Transport, Fmn-binding Protein, Chain A"/>
    <property type="match status" value="1"/>
</dbReference>
<evidence type="ECO:0000256" key="2">
    <source>
        <dbReference type="ARBA" id="ARBA00003691"/>
    </source>
</evidence>
<keyword evidence="7" id="KW-0285">Flavoprotein</keyword>
<dbReference type="SUPFAM" id="SSF50475">
    <property type="entry name" value="FMN-binding split barrel"/>
    <property type="match status" value="1"/>
</dbReference>
<dbReference type="AlphaFoldDB" id="A0AAW1ME77"/>
<feature type="domain" description="Pyridoxamine 5'-phosphate oxidase N-terminal" evidence="10">
    <location>
        <begin position="65"/>
        <end position="166"/>
    </location>
</feature>
<dbReference type="PANTHER" id="PTHR10851:SF0">
    <property type="entry name" value="PYRIDOXINE-5'-PHOSPHATE OXIDASE"/>
    <property type="match status" value="1"/>
</dbReference>
<proteinExistence type="inferred from homology"/>
<name>A0AAW1ME77_POPJA</name>
<dbReference type="PANTHER" id="PTHR10851">
    <property type="entry name" value="PYRIDOXINE-5-PHOSPHATE OXIDASE"/>
    <property type="match status" value="1"/>
</dbReference>
<dbReference type="GO" id="GO:0008615">
    <property type="term" value="P:pyridoxine biosynthetic process"/>
    <property type="evidence" value="ECO:0007669"/>
    <property type="project" value="InterPro"/>
</dbReference>
<keyword evidence="9" id="KW-0560">Oxidoreductase</keyword>
<reference evidence="11 12" key="1">
    <citation type="journal article" date="2024" name="BMC Genomics">
        <title>De novo assembly and annotation of Popillia japonica's genome with initial clues to its potential as an invasive pest.</title>
        <authorList>
            <person name="Cucini C."/>
            <person name="Boschi S."/>
            <person name="Funari R."/>
            <person name="Cardaioli E."/>
            <person name="Iannotti N."/>
            <person name="Marturano G."/>
            <person name="Paoli F."/>
            <person name="Bruttini M."/>
            <person name="Carapelli A."/>
            <person name="Frati F."/>
            <person name="Nardi F."/>
        </authorList>
    </citation>
    <scope>NUCLEOTIDE SEQUENCE [LARGE SCALE GENOMIC DNA]</scope>
    <source>
        <strain evidence="11">DMR45628</strain>
    </source>
</reference>
<gene>
    <name evidence="11" type="ORF">QE152_g7499</name>
</gene>
<evidence type="ECO:0000256" key="5">
    <source>
        <dbReference type="ARBA" id="ARBA00007301"/>
    </source>
</evidence>
<accession>A0AAW1ME77</accession>
<dbReference type="EMBL" id="JASPKY010000055">
    <property type="protein sequence ID" value="KAK9744676.1"/>
    <property type="molecule type" value="Genomic_DNA"/>
</dbReference>
<dbReference type="GO" id="GO:0004733">
    <property type="term" value="F:pyridoxamine phosphate oxidase activity"/>
    <property type="evidence" value="ECO:0007669"/>
    <property type="project" value="UniProtKB-EC"/>
</dbReference>
<evidence type="ECO:0000256" key="9">
    <source>
        <dbReference type="ARBA" id="ARBA00023002"/>
    </source>
</evidence>
<comment type="cofactor">
    <cofactor evidence="1">
        <name>FMN</name>
        <dbReference type="ChEBI" id="CHEBI:58210"/>
    </cofactor>
</comment>
<keyword evidence="8" id="KW-0288">FMN</keyword>
<protein>
    <recommendedName>
        <fullName evidence="6">pyridoxal 5'-phosphate synthase</fullName>
        <ecNumber evidence="6">1.4.3.5</ecNumber>
    </recommendedName>
</protein>
<evidence type="ECO:0000256" key="1">
    <source>
        <dbReference type="ARBA" id="ARBA00001917"/>
    </source>
</evidence>
<evidence type="ECO:0000313" key="12">
    <source>
        <dbReference type="Proteomes" id="UP001458880"/>
    </source>
</evidence>
<evidence type="ECO:0000256" key="8">
    <source>
        <dbReference type="ARBA" id="ARBA00022643"/>
    </source>
</evidence>
<dbReference type="Proteomes" id="UP001458880">
    <property type="component" value="Unassembled WGS sequence"/>
</dbReference>
<evidence type="ECO:0000259" key="10">
    <source>
        <dbReference type="Pfam" id="PF01243"/>
    </source>
</evidence>
<dbReference type="InterPro" id="IPR000659">
    <property type="entry name" value="Pyridox_Oxase"/>
</dbReference>
<comment type="pathway">
    <text evidence="4">Cofactor metabolism; pyridoxal 5'-phosphate salvage; pyridoxal 5'-phosphate from pyridoxine 5'-phosphate: step 1/1.</text>
</comment>
<evidence type="ECO:0000256" key="4">
    <source>
        <dbReference type="ARBA" id="ARBA00005037"/>
    </source>
</evidence>
<dbReference type="NCBIfam" id="NF004231">
    <property type="entry name" value="PRK05679.1"/>
    <property type="match status" value="1"/>
</dbReference>
<dbReference type="InterPro" id="IPR012349">
    <property type="entry name" value="Split_barrel_FMN-bd"/>
</dbReference>
<evidence type="ECO:0000256" key="3">
    <source>
        <dbReference type="ARBA" id="ARBA00004738"/>
    </source>
</evidence>
<dbReference type="EC" id="1.4.3.5" evidence="6"/>
<organism evidence="11 12">
    <name type="scientific">Popillia japonica</name>
    <name type="common">Japanese beetle</name>
    <dbReference type="NCBI Taxonomy" id="7064"/>
    <lineage>
        <taxon>Eukaryota</taxon>
        <taxon>Metazoa</taxon>
        <taxon>Ecdysozoa</taxon>
        <taxon>Arthropoda</taxon>
        <taxon>Hexapoda</taxon>
        <taxon>Insecta</taxon>
        <taxon>Pterygota</taxon>
        <taxon>Neoptera</taxon>
        <taxon>Endopterygota</taxon>
        <taxon>Coleoptera</taxon>
        <taxon>Polyphaga</taxon>
        <taxon>Scarabaeiformia</taxon>
        <taxon>Scarabaeidae</taxon>
        <taxon>Rutelinae</taxon>
        <taxon>Popillia</taxon>
    </lineage>
</organism>
<comment type="function">
    <text evidence="2">Catalyzes the oxidation of either pyridoxine 5'-phosphate (PNP) or pyridoxamine 5'-phosphate (PMP) into pyridoxal 5'-phosphate (PLP).</text>
</comment>
<comment type="pathway">
    <text evidence="3">Cofactor metabolism; pyridoxal 5'-phosphate salvage; pyridoxal 5'-phosphate from pyridoxamine 5'-phosphate: step 1/1.</text>
</comment>